<protein>
    <recommendedName>
        <fullName evidence="3">Large ribosomal subunit assembly factor BipA</fullName>
        <ecNumber evidence="3">3.6.5.-</ecNumber>
    </recommendedName>
    <alternativeName>
        <fullName evidence="3">GTP-binding protein BipA</fullName>
    </alternativeName>
</protein>
<sequence length="606" mass="67509">MKREGIRNIAIIAHVDHGKTTLVDAMLKQSHIFRDNQKVAERVMDSNPLERERGITILAKNTSVMHDGVKINIVDTPGHADFGGEVERILNMVDGVLLLVDAHEGPMPQTKYVLRKALEHKLKPIVVINKIDRPDQRISDVEGEILELFMELDATDEQLDFPLVYASARSGIAKLHMNDEGKDLTPLFDTILKYCPCPEGDADGGLQVMVTTLEADDYLGKVAIGRITRGTAKQGMTVAITDGEKIRTDHIGALFNWQGMKRTPVTEAKMGDIIAMAGFKDINIGETVADAANPEALPAIHIDEPTLSMVFHVNKSPFAGREGDFVTSRHIRARLYKEIETNVALRVEDTDTSDAFKVSGRGELHLSVLIETMRREGFELEVSKPQVIYKEINGKKCEPLERLTIEVPQEFMGAVMEGLGPRRAEMISMEEIAGYMRMEFSIPARGLIGFRNELLTTTRGTGIMYHVFQGYAPYKGDIPERTKGSLVAFESGTTTAYGLNSVLDRGELFLEPGVEVYEGMIVGENARDQDMDVNPCKKKHLTNTRASGSDDAIKLPPCRKFTLEGALEWINDDELVEVTPKSIRMRKMVLSRQARYKDANVKKSQQ</sequence>
<name>A0A8E4BQL8_9FIRM</name>
<dbReference type="SMART" id="SM00838">
    <property type="entry name" value="EFG_C"/>
    <property type="match status" value="1"/>
</dbReference>
<keyword evidence="2 3" id="KW-0342">GTP-binding</keyword>
<dbReference type="GeneID" id="92715653"/>
<dbReference type="KEGG" id="dho:Dia5BBH33_04350"/>
<dbReference type="InterPro" id="IPR009000">
    <property type="entry name" value="Transl_B-barrel_sf"/>
</dbReference>
<dbReference type="Gene3D" id="3.40.50.300">
    <property type="entry name" value="P-loop containing nucleotide triphosphate hydrolases"/>
    <property type="match status" value="1"/>
</dbReference>
<dbReference type="SUPFAM" id="SSF50447">
    <property type="entry name" value="Translation proteins"/>
    <property type="match status" value="1"/>
</dbReference>
<dbReference type="InterPro" id="IPR035647">
    <property type="entry name" value="EFG_III/V"/>
</dbReference>
<dbReference type="EC" id="3.6.5.-" evidence="3"/>
<dbReference type="HAMAP" id="MF_00849">
    <property type="entry name" value="BipA"/>
    <property type="match status" value="1"/>
</dbReference>
<dbReference type="Pfam" id="PF21018">
    <property type="entry name" value="BipA_C"/>
    <property type="match status" value="1"/>
</dbReference>
<keyword evidence="6" id="KW-1185">Reference proteome</keyword>
<dbReference type="PROSITE" id="PS51722">
    <property type="entry name" value="G_TR_2"/>
    <property type="match status" value="1"/>
</dbReference>
<dbReference type="GO" id="GO:0019843">
    <property type="term" value="F:rRNA binding"/>
    <property type="evidence" value="ECO:0007669"/>
    <property type="project" value="UniProtKB-KW"/>
</dbReference>
<keyword evidence="3" id="KW-0694">RNA-binding</keyword>
<dbReference type="CDD" id="cd03710">
    <property type="entry name" value="BipA_TypA_C"/>
    <property type="match status" value="1"/>
</dbReference>
<dbReference type="Proteomes" id="UP000320585">
    <property type="component" value="Chromosome"/>
</dbReference>
<evidence type="ECO:0000256" key="2">
    <source>
        <dbReference type="ARBA" id="ARBA00023134"/>
    </source>
</evidence>
<dbReference type="SUPFAM" id="SSF52540">
    <property type="entry name" value="P-loop containing nucleoside triphosphate hydrolases"/>
    <property type="match status" value="1"/>
</dbReference>
<keyword evidence="3" id="KW-0963">Cytoplasm</keyword>
<evidence type="ECO:0000256" key="3">
    <source>
        <dbReference type="HAMAP-Rule" id="MF_00849"/>
    </source>
</evidence>
<comment type="function">
    <text evidence="3">A 50S ribosomal subunit assembly protein with GTPase activity, required for 50S subunit assembly at low temperatures, may also play a role in translation. Binds GTP and analogs. Binds the 70S ribosome between the 30S and 50S subunits, in a similar position as ribosome-bound EF-G; it contacts a number of ribosomal proteins, both rRNAs and the A-site tRNA.</text>
</comment>
<dbReference type="InterPro" id="IPR047043">
    <property type="entry name" value="BipA_III"/>
</dbReference>
<dbReference type="InterPro" id="IPR042116">
    <property type="entry name" value="TypA/BipA_C"/>
</dbReference>
<feature type="binding site" evidence="3">
    <location>
        <begin position="129"/>
        <end position="132"/>
    </location>
    <ligand>
        <name>GTP</name>
        <dbReference type="ChEBI" id="CHEBI:37565"/>
    </ligand>
</feature>
<dbReference type="InterPro" id="IPR027417">
    <property type="entry name" value="P-loop_NTPase"/>
</dbReference>
<gene>
    <name evidence="3" type="primary">bipA</name>
    <name evidence="5" type="ORF">Dia5BBH33_04350</name>
</gene>
<dbReference type="SUPFAM" id="SSF54980">
    <property type="entry name" value="EF-G C-terminal domain-like"/>
    <property type="match status" value="2"/>
</dbReference>
<dbReference type="GO" id="GO:0043022">
    <property type="term" value="F:ribosome binding"/>
    <property type="evidence" value="ECO:0007669"/>
    <property type="project" value="UniProtKB-UniRule"/>
</dbReference>
<dbReference type="InterPro" id="IPR048876">
    <property type="entry name" value="BipA_C"/>
</dbReference>
<dbReference type="Pfam" id="PF00679">
    <property type="entry name" value="EFG_C"/>
    <property type="match status" value="1"/>
</dbReference>
<dbReference type="InterPro" id="IPR000640">
    <property type="entry name" value="EFG_V-like"/>
</dbReference>
<dbReference type="Pfam" id="PF03144">
    <property type="entry name" value="GTP_EFTU_D2"/>
    <property type="match status" value="1"/>
</dbReference>
<reference evidence="6" key="1">
    <citation type="submission" date="2019-05" db="EMBL/GenBank/DDBJ databases">
        <title>Complete genome sequencing of Dialister sp. strain 5BBH33.</title>
        <authorList>
            <person name="Sakamoto M."/>
            <person name="Murakami T."/>
            <person name="Mori H."/>
        </authorList>
    </citation>
    <scope>NUCLEOTIDE SEQUENCE [LARGE SCALE GENOMIC DNA]</scope>
    <source>
        <strain evidence="6">5BBH33</strain>
    </source>
</reference>
<keyword evidence="3" id="KW-0690">Ribosome biogenesis</keyword>
<dbReference type="AlphaFoldDB" id="A0A8E4BQL8"/>
<dbReference type="FunFam" id="3.40.50.300:FF:000055">
    <property type="entry name" value="GTP-binding protein TypA"/>
    <property type="match status" value="1"/>
</dbReference>
<feature type="binding site" evidence="3">
    <location>
        <begin position="16"/>
        <end position="21"/>
    </location>
    <ligand>
        <name>GTP</name>
        <dbReference type="ChEBI" id="CHEBI:37565"/>
    </ligand>
</feature>
<comment type="similarity">
    <text evidence="3">Belongs to the TRAFAC class translation factor GTPase superfamily. Classic translation factor GTPase family. BipA subfamily.</text>
</comment>
<dbReference type="PANTHER" id="PTHR42908:SF8">
    <property type="entry name" value="TR-TYPE G DOMAIN-CONTAINING PROTEIN"/>
    <property type="match status" value="1"/>
</dbReference>
<keyword evidence="3" id="KW-0378">Hydrolase</keyword>
<comment type="subcellular location">
    <subcellularLocation>
        <location evidence="3">Cytoplasm</location>
    </subcellularLocation>
    <text evidence="3">Binds to ribosomes.</text>
</comment>
<accession>A0A8E4BQL8</accession>
<dbReference type="GO" id="GO:0003924">
    <property type="term" value="F:GTPase activity"/>
    <property type="evidence" value="ECO:0007669"/>
    <property type="project" value="UniProtKB-UniRule"/>
</dbReference>
<dbReference type="PROSITE" id="PS00301">
    <property type="entry name" value="G_TR_1"/>
    <property type="match status" value="1"/>
</dbReference>
<keyword evidence="1 3" id="KW-0547">Nucleotide-binding</keyword>
<evidence type="ECO:0000313" key="6">
    <source>
        <dbReference type="Proteomes" id="UP000320585"/>
    </source>
</evidence>
<dbReference type="GO" id="GO:0000027">
    <property type="term" value="P:ribosomal large subunit assembly"/>
    <property type="evidence" value="ECO:0007669"/>
    <property type="project" value="UniProtKB-UniRule"/>
</dbReference>
<dbReference type="FunFam" id="2.40.50.250:FF:000001">
    <property type="entry name" value="GTP-binding protein TypA"/>
    <property type="match status" value="1"/>
</dbReference>
<dbReference type="FunFam" id="3.30.70.240:FF:000002">
    <property type="entry name" value="GTP-binding protein TypA"/>
    <property type="match status" value="1"/>
</dbReference>
<dbReference type="CDD" id="cd01891">
    <property type="entry name" value="TypA_BipA"/>
    <property type="match status" value="1"/>
</dbReference>
<dbReference type="InterPro" id="IPR047041">
    <property type="entry name" value="BipA_GTP-bd_dom"/>
</dbReference>
<dbReference type="CDD" id="cd03691">
    <property type="entry name" value="BipA_TypA_II"/>
    <property type="match status" value="1"/>
</dbReference>
<dbReference type="EMBL" id="AP019697">
    <property type="protein sequence ID" value="BBK24500.1"/>
    <property type="molecule type" value="Genomic_DNA"/>
</dbReference>
<dbReference type="NCBIfam" id="TIGR01394">
    <property type="entry name" value="TypA_BipA"/>
    <property type="match status" value="1"/>
</dbReference>
<dbReference type="CDD" id="cd16263">
    <property type="entry name" value="BipA_III"/>
    <property type="match status" value="1"/>
</dbReference>
<dbReference type="RefSeq" id="WP_143332295.1">
    <property type="nucleotide sequence ID" value="NZ_AP019697.1"/>
</dbReference>
<evidence type="ECO:0000256" key="1">
    <source>
        <dbReference type="ARBA" id="ARBA00022741"/>
    </source>
</evidence>
<dbReference type="OrthoDB" id="9804431at2"/>
<organism evidence="5 6">
    <name type="scientific">Dialister hominis</name>
    <dbReference type="NCBI Taxonomy" id="2582419"/>
    <lineage>
        <taxon>Bacteria</taxon>
        <taxon>Bacillati</taxon>
        <taxon>Bacillota</taxon>
        <taxon>Negativicutes</taxon>
        <taxon>Veillonellales</taxon>
        <taxon>Veillonellaceae</taxon>
        <taxon>Dialister</taxon>
    </lineage>
</organism>
<comment type="subunit">
    <text evidence="3">Monomer.</text>
</comment>
<dbReference type="InterPro" id="IPR006298">
    <property type="entry name" value="BipA"/>
</dbReference>
<dbReference type="GO" id="GO:0005829">
    <property type="term" value="C:cytosol"/>
    <property type="evidence" value="ECO:0007669"/>
    <property type="project" value="TreeGrafter"/>
</dbReference>
<dbReference type="InterPro" id="IPR047042">
    <property type="entry name" value="BipA_II"/>
</dbReference>
<dbReference type="PANTHER" id="PTHR42908">
    <property type="entry name" value="TRANSLATION ELONGATION FACTOR-RELATED"/>
    <property type="match status" value="1"/>
</dbReference>
<proteinExistence type="inferred from homology"/>
<keyword evidence="3" id="KW-0699">rRNA-binding</keyword>
<dbReference type="Pfam" id="PF00009">
    <property type="entry name" value="GTP_EFTU"/>
    <property type="match status" value="1"/>
</dbReference>
<dbReference type="NCBIfam" id="TIGR00231">
    <property type="entry name" value="small_GTP"/>
    <property type="match status" value="1"/>
</dbReference>
<dbReference type="Gene3D" id="3.30.70.240">
    <property type="match status" value="1"/>
</dbReference>
<dbReference type="Gene3D" id="3.30.70.870">
    <property type="entry name" value="Elongation Factor G (Translational Gtpase), domain 3"/>
    <property type="match status" value="1"/>
</dbReference>
<dbReference type="GO" id="GO:0000049">
    <property type="term" value="F:tRNA binding"/>
    <property type="evidence" value="ECO:0007669"/>
    <property type="project" value="UniProtKB-KW"/>
</dbReference>
<dbReference type="FunFam" id="3.30.70.870:FF:000003">
    <property type="entry name" value="GTP-binding protein TypA"/>
    <property type="match status" value="1"/>
</dbReference>
<feature type="domain" description="Tr-type G" evidence="4">
    <location>
        <begin position="4"/>
        <end position="199"/>
    </location>
</feature>
<dbReference type="InterPro" id="IPR005225">
    <property type="entry name" value="Small_GTP-bd"/>
</dbReference>
<keyword evidence="3" id="KW-0820">tRNA-binding</keyword>
<dbReference type="InterPro" id="IPR000795">
    <property type="entry name" value="T_Tr_GTP-bd_dom"/>
</dbReference>
<dbReference type="InterPro" id="IPR035651">
    <property type="entry name" value="BipA_V"/>
</dbReference>
<evidence type="ECO:0000259" key="4">
    <source>
        <dbReference type="PROSITE" id="PS51722"/>
    </source>
</evidence>
<comment type="catalytic activity">
    <reaction evidence="3">
        <text>GTP + H2O = GDP + phosphate + H(+)</text>
        <dbReference type="Rhea" id="RHEA:19669"/>
        <dbReference type="ChEBI" id="CHEBI:15377"/>
        <dbReference type="ChEBI" id="CHEBI:15378"/>
        <dbReference type="ChEBI" id="CHEBI:37565"/>
        <dbReference type="ChEBI" id="CHEBI:43474"/>
        <dbReference type="ChEBI" id="CHEBI:58189"/>
    </reaction>
</comment>
<dbReference type="InterPro" id="IPR004161">
    <property type="entry name" value="EFTu-like_2"/>
</dbReference>
<dbReference type="Gene3D" id="2.40.50.250">
    <property type="entry name" value="bipa protein"/>
    <property type="match status" value="1"/>
</dbReference>
<dbReference type="GO" id="GO:0005525">
    <property type="term" value="F:GTP binding"/>
    <property type="evidence" value="ECO:0007669"/>
    <property type="project" value="UniProtKB-UniRule"/>
</dbReference>
<dbReference type="PRINTS" id="PR00315">
    <property type="entry name" value="ELONGATNFCT"/>
</dbReference>
<dbReference type="Gene3D" id="2.40.30.10">
    <property type="entry name" value="Translation factors"/>
    <property type="match status" value="1"/>
</dbReference>
<dbReference type="InterPro" id="IPR031157">
    <property type="entry name" value="G_TR_CS"/>
</dbReference>
<dbReference type="GO" id="GO:1990904">
    <property type="term" value="C:ribonucleoprotein complex"/>
    <property type="evidence" value="ECO:0007669"/>
    <property type="project" value="TreeGrafter"/>
</dbReference>
<evidence type="ECO:0000313" key="5">
    <source>
        <dbReference type="EMBL" id="BBK24500.1"/>
    </source>
</evidence>